<dbReference type="eggNOG" id="COG1388">
    <property type="taxonomic scope" value="Bacteria"/>
</dbReference>
<dbReference type="Gene3D" id="3.10.350.10">
    <property type="entry name" value="LysM domain"/>
    <property type="match status" value="1"/>
</dbReference>
<evidence type="ECO:0000313" key="2">
    <source>
        <dbReference type="EMBL" id="ACX53183.1"/>
    </source>
</evidence>
<dbReference type="AlphaFoldDB" id="C9RA54"/>
<dbReference type="PROSITE" id="PS51782">
    <property type="entry name" value="LYSM"/>
    <property type="match status" value="1"/>
</dbReference>
<dbReference type="STRING" id="429009.Adeg_2106"/>
<gene>
    <name evidence="2" type="ordered locus">Adeg_2106</name>
</gene>
<dbReference type="InterPro" id="IPR024300">
    <property type="entry name" value="SipL_SPOCS_dom"/>
</dbReference>
<dbReference type="Pfam" id="PF01476">
    <property type="entry name" value="LysM"/>
    <property type="match status" value="1"/>
</dbReference>
<dbReference type="EMBL" id="CP001785">
    <property type="protein sequence ID" value="ACX53183.1"/>
    <property type="molecule type" value="Genomic_DNA"/>
</dbReference>
<proteinExistence type="predicted"/>
<dbReference type="CAZy" id="CBM50">
    <property type="family name" value="Carbohydrate-Binding Module Family 50"/>
</dbReference>
<dbReference type="InterPro" id="IPR036779">
    <property type="entry name" value="LysM_dom_sf"/>
</dbReference>
<dbReference type="OrthoDB" id="9779340at2"/>
<dbReference type="Pfam" id="PF12673">
    <property type="entry name" value="SipL"/>
    <property type="match status" value="3"/>
</dbReference>
<dbReference type="HOGENOM" id="CLU_037106_0_0_9"/>
<feature type="domain" description="LysM" evidence="1">
    <location>
        <begin position="461"/>
        <end position="505"/>
    </location>
</feature>
<accession>C9RA54</accession>
<dbReference type="SUPFAM" id="SSF54106">
    <property type="entry name" value="LysM domain"/>
    <property type="match status" value="1"/>
</dbReference>
<dbReference type="KEGG" id="adg:Adeg_2106"/>
<dbReference type="RefSeq" id="WP_015740059.1">
    <property type="nucleotide sequence ID" value="NC_013385.1"/>
</dbReference>
<evidence type="ECO:0000259" key="1">
    <source>
        <dbReference type="PROSITE" id="PS51782"/>
    </source>
</evidence>
<dbReference type="SMART" id="SM00257">
    <property type="entry name" value="LysM"/>
    <property type="match status" value="1"/>
</dbReference>
<evidence type="ECO:0000313" key="3">
    <source>
        <dbReference type="Proteomes" id="UP000002620"/>
    </source>
</evidence>
<sequence length="509" mass="55803">MSCVGKYLLLKLNQVLAEVSSSYPLEKEVQLRAEDPEVESLLSLRPEVKIGSVQVLAGRVLWEGQLTLKLDYVACRPGKPVYTARISVPLAEVVEIAEARPGMTASVTAEVKEMSLRPGKTCSRKLYLTALVTAQVKLTALKELEVLVEPPPGLKVTTKKLRVENVVSSTRAQCFLAKEERLPTDKPTLREVVSTLASCRNTRTEVKRGGVRVCGEVEFRVLYAAAADACPVYEVHFILPWEHFVAIEGVVPGLEARVLAEVTVKAKAKPKGKTPTRELELEALVDFQMLVGKVIEAEVVTGIEGEAEVTKSRVWLEQVVGEKEKEELVRREVTPTVDPPVEEILSAEPMLAVVRETDVLDGMVLVKGEGLVRVIYTAKGTGKVHALDANLPFSLALSLPSAKPEHQVSAQAEPVYARARLAEKGKVAVEALIAVKVRVTERVQEEVVTCVRLPAAKERLLKYTINPGDTLYRLAQRFNTTVEAIMAANPGIDPYNLQVGQVIFIPCRS</sequence>
<keyword evidence="3" id="KW-1185">Reference proteome</keyword>
<dbReference type="Proteomes" id="UP000002620">
    <property type="component" value="Chromosome"/>
</dbReference>
<name>C9RA54_AMMDK</name>
<dbReference type="CDD" id="cd00118">
    <property type="entry name" value="LysM"/>
    <property type="match status" value="1"/>
</dbReference>
<organism evidence="2 3">
    <name type="scientific">Ammonifex degensii (strain DSM 10501 / KC4)</name>
    <dbReference type="NCBI Taxonomy" id="429009"/>
    <lineage>
        <taxon>Bacteria</taxon>
        <taxon>Bacillati</taxon>
        <taxon>Bacillota</taxon>
        <taxon>Clostridia</taxon>
        <taxon>Thermoanaerobacterales</taxon>
        <taxon>Thermoanaerobacteraceae</taxon>
        <taxon>Ammonifex</taxon>
    </lineage>
</organism>
<dbReference type="InterPro" id="IPR018392">
    <property type="entry name" value="LysM"/>
</dbReference>
<protein>
    <submittedName>
        <fullName evidence="2">Peptidoglycan-binding lysin domain protein</fullName>
    </submittedName>
</protein>
<reference evidence="2 3" key="1">
    <citation type="submission" date="2009-10" db="EMBL/GenBank/DDBJ databases">
        <title>Complete sequence of chromosome of Ammonifex degensii KC4.</title>
        <authorList>
            <consortium name="US DOE Joint Genome Institute"/>
            <person name="Kerfeld C."/>
            <person name="Goodner B."/>
            <person name="Huber H."/>
            <person name="Stetter K."/>
            <person name="Lucas S."/>
            <person name="Copeland A."/>
            <person name="Lapidus A."/>
            <person name="Glavina del Rio T."/>
            <person name="Dalin E."/>
            <person name="Tice H."/>
            <person name="Bruce D."/>
            <person name="Goodwin L."/>
            <person name="Pitluck S."/>
            <person name="Saunders E."/>
            <person name="Brettin T."/>
            <person name="Detter J.C."/>
            <person name="Han C."/>
            <person name="Larimer F."/>
            <person name="Land M."/>
            <person name="Hauser L."/>
            <person name="Kyrpides N."/>
            <person name="Ovchinnikova G."/>
            <person name="Richardson P."/>
        </authorList>
    </citation>
    <scope>NUCLEOTIDE SEQUENCE [LARGE SCALE GENOMIC DNA]</scope>
    <source>
        <strain evidence="3">DSM 10501 / KC4</strain>
    </source>
</reference>